<dbReference type="InterPro" id="IPR005324">
    <property type="entry name" value="Ribosomal_uS5_C"/>
</dbReference>
<dbReference type="SUPFAM" id="SSF54768">
    <property type="entry name" value="dsRNA-binding domain-like"/>
    <property type="match status" value="1"/>
</dbReference>
<reference evidence="8 9" key="1">
    <citation type="journal article" date="2019" name="PLoS Genet.">
        <title>Convergent evolution of linked mating-type loci in basidiomycete fungi.</title>
        <authorList>
            <person name="Sun S."/>
            <person name="Coelho M.A."/>
            <person name="Heitman J."/>
            <person name="Nowrousian M."/>
        </authorList>
    </citation>
    <scope>NUCLEOTIDE SEQUENCE [LARGE SCALE GENOMIC DNA]</scope>
    <source>
        <strain evidence="8 9">CBS 4282</strain>
    </source>
</reference>
<protein>
    <recommendedName>
        <fullName evidence="7">S5 DRBM domain-containing protein</fullName>
    </recommendedName>
</protein>
<dbReference type="InterPro" id="IPR013810">
    <property type="entry name" value="Ribosomal_uS5_N"/>
</dbReference>
<evidence type="ECO:0000256" key="2">
    <source>
        <dbReference type="ARBA" id="ARBA00022980"/>
    </source>
</evidence>
<dbReference type="AlphaFoldDB" id="A0A7D8ZYJ0"/>
<dbReference type="Gene3D" id="3.30.230.10">
    <property type="match status" value="1"/>
</dbReference>
<dbReference type="GO" id="GO:0003723">
    <property type="term" value="F:RNA binding"/>
    <property type="evidence" value="ECO:0007669"/>
    <property type="project" value="InterPro"/>
</dbReference>
<keyword evidence="9" id="KW-1185">Reference proteome</keyword>
<dbReference type="InterPro" id="IPR020568">
    <property type="entry name" value="Ribosomal_Su5_D2-typ_SF"/>
</dbReference>
<feature type="region of interest" description="Disordered" evidence="6">
    <location>
        <begin position="236"/>
        <end position="280"/>
    </location>
</feature>
<dbReference type="InterPro" id="IPR014721">
    <property type="entry name" value="Ribsml_uS5_D2-typ_fold_subgr"/>
</dbReference>
<dbReference type="GO" id="GO:0003735">
    <property type="term" value="F:structural constituent of ribosome"/>
    <property type="evidence" value="ECO:0007669"/>
    <property type="project" value="UniProtKB-UniRule"/>
</dbReference>
<organism evidence="8 9">
    <name type="scientific">Vanrija humicola</name>
    <name type="common">Yeast</name>
    <name type="synonym">Cryptococcus humicola</name>
    <dbReference type="NCBI Taxonomy" id="5417"/>
    <lineage>
        <taxon>Eukaryota</taxon>
        <taxon>Fungi</taxon>
        <taxon>Dikarya</taxon>
        <taxon>Basidiomycota</taxon>
        <taxon>Agaricomycotina</taxon>
        <taxon>Tremellomycetes</taxon>
        <taxon>Trichosporonales</taxon>
        <taxon>Trichosporonaceae</taxon>
        <taxon>Vanrija</taxon>
    </lineage>
</organism>
<dbReference type="PANTHER" id="PTHR48277">
    <property type="entry name" value="MITOCHONDRIAL RIBOSOMAL PROTEIN S5"/>
    <property type="match status" value="1"/>
</dbReference>
<evidence type="ECO:0000259" key="7">
    <source>
        <dbReference type="PROSITE" id="PS50881"/>
    </source>
</evidence>
<evidence type="ECO:0000256" key="3">
    <source>
        <dbReference type="ARBA" id="ARBA00023274"/>
    </source>
</evidence>
<dbReference type="EMBL" id="QKWK01000002">
    <property type="protein sequence ID" value="TXT13697.1"/>
    <property type="molecule type" value="Genomic_DNA"/>
</dbReference>
<dbReference type="OrthoDB" id="309483at2759"/>
<dbReference type="PANTHER" id="PTHR48277:SF1">
    <property type="entry name" value="MITOCHONDRIAL RIBOSOMAL PROTEIN S5"/>
    <property type="match status" value="1"/>
</dbReference>
<dbReference type="GO" id="GO:0006412">
    <property type="term" value="P:translation"/>
    <property type="evidence" value="ECO:0007669"/>
    <property type="project" value="InterPro"/>
</dbReference>
<gene>
    <name evidence="8" type="ORF">VHUM_01064</name>
</gene>
<dbReference type="GO" id="GO:0005840">
    <property type="term" value="C:ribosome"/>
    <property type="evidence" value="ECO:0007669"/>
    <property type="project" value="UniProtKB-KW"/>
</dbReference>
<keyword evidence="3 4" id="KW-0687">Ribonucleoprotein</keyword>
<dbReference type="Gene3D" id="3.30.160.20">
    <property type="match status" value="1"/>
</dbReference>
<name>A0A7D8ZYJ0_VANHU</name>
<comment type="similarity">
    <text evidence="1 5">Belongs to the universal ribosomal protein uS5 family.</text>
</comment>
<dbReference type="Pfam" id="PF00333">
    <property type="entry name" value="Ribosomal_S5"/>
    <property type="match status" value="1"/>
</dbReference>
<evidence type="ECO:0000256" key="4">
    <source>
        <dbReference type="PROSITE-ProRule" id="PRU00268"/>
    </source>
</evidence>
<comment type="caution">
    <text evidence="8">The sequence shown here is derived from an EMBL/GenBank/DDBJ whole genome shotgun (WGS) entry which is preliminary data.</text>
</comment>
<accession>A0A7D8ZYJ0</accession>
<dbReference type="SUPFAM" id="SSF54211">
    <property type="entry name" value="Ribosomal protein S5 domain 2-like"/>
    <property type="match status" value="1"/>
</dbReference>
<keyword evidence="2 4" id="KW-0689">Ribosomal protein</keyword>
<proteinExistence type="inferred from homology"/>
<evidence type="ECO:0000313" key="9">
    <source>
        <dbReference type="Proteomes" id="UP000473826"/>
    </source>
</evidence>
<evidence type="ECO:0000256" key="5">
    <source>
        <dbReference type="RuleBase" id="RU003823"/>
    </source>
</evidence>
<evidence type="ECO:0000313" key="8">
    <source>
        <dbReference type="EMBL" id="TXT13697.1"/>
    </source>
</evidence>
<dbReference type="GO" id="GO:1990904">
    <property type="term" value="C:ribonucleoprotein complex"/>
    <property type="evidence" value="ECO:0007669"/>
    <property type="project" value="UniProtKB-UniRule"/>
</dbReference>
<dbReference type="Pfam" id="PF03719">
    <property type="entry name" value="Ribosomal_S5_C"/>
    <property type="match status" value="1"/>
</dbReference>
<dbReference type="PROSITE" id="PS50881">
    <property type="entry name" value="S5_DSRBD"/>
    <property type="match status" value="1"/>
</dbReference>
<dbReference type="Proteomes" id="UP000473826">
    <property type="component" value="Unassembled WGS sequence"/>
</dbReference>
<evidence type="ECO:0000256" key="6">
    <source>
        <dbReference type="SAM" id="MobiDB-lite"/>
    </source>
</evidence>
<sequence length="280" mass="30581">MSSVAKPSKSGIDRSLLHRTVVPMTDVRRHPDYPNTFPNQPVHKHINHEIPVIQNIPRPEDLPPRHGADKAGGANGRGLITATMGIPGADIGKLVRKPGSVHPVVQMTALGKIPTHYAFMIAGDPKRGLVGIARGKADEMPIALDNAFRKAIMAMDYVPKFENRTLWGQGKDLEYKWRSTKVIMRARPPGFGLQVPHVLHNLFTACGIRDASATIEGSRNPSQVLHAAIQILHGGANPPGFGSGNGHKGRREDKGAGMRTLPEIQRQRGRWATDISHRRG</sequence>
<dbReference type="InterPro" id="IPR000851">
    <property type="entry name" value="Ribosomal_uS5"/>
</dbReference>
<evidence type="ECO:0000256" key="1">
    <source>
        <dbReference type="ARBA" id="ARBA00008945"/>
    </source>
</evidence>
<feature type="domain" description="S5 DRBM" evidence="7">
    <location>
        <begin position="94"/>
        <end position="158"/>
    </location>
</feature>